<feature type="compositionally biased region" description="Pro residues" evidence="1">
    <location>
        <begin position="72"/>
        <end position="87"/>
    </location>
</feature>
<proteinExistence type="predicted"/>
<dbReference type="EMBL" id="FN653192">
    <property type="protein sequence ID" value="CBY13516.1"/>
    <property type="molecule type" value="Genomic_DNA"/>
</dbReference>
<organism evidence="2">
    <name type="scientific">Oikopleura dioica</name>
    <name type="common">Tunicate</name>
    <dbReference type="NCBI Taxonomy" id="34765"/>
    <lineage>
        <taxon>Eukaryota</taxon>
        <taxon>Metazoa</taxon>
        <taxon>Chordata</taxon>
        <taxon>Tunicata</taxon>
        <taxon>Appendicularia</taxon>
        <taxon>Copelata</taxon>
        <taxon>Oikopleuridae</taxon>
        <taxon>Oikopleura</taxon>
    </lineage>
</organism>
<feature type="compositionally biased region" description="Polar residues" evidence="1">
    <location>
        <begin position="11"/>
        <end position="23"/>
    </location>
</feature>
<dbReference type="AlphaFoldDB" id="E4XUW9"/>
<feature type="region of interest" description="Disordered" evidence="1">
    <location>
        <begin position="1"/>
        <end position="97"/>
    </location>
</feature>
<feature type="non-terminal residue" evidence="2">
    <location>
        <position position="1"/>
    </location>
</feature>
<name>E4XUW9_OIKDI</name>
<accession>E4XUW9</accession>
<reference evidence="2" key="1">
    <citation type="journal article" date="2010" name="Science">
        <title>Plasticity of animal genome architecture unmasked by rapid evolution of a pelagic tunicate.</title>
        <authorList>
            <person name="Denoeud F."/>
            <person name="Henriet S."/>
            <person name="Mungpakdee S."/>
            <person name="Aury J.M."/>
            <person name="Da Silva C."/>
            <person name="Brinkmann H."/>
            <person name="Mikhaleva J."/>
            <person name="Olsen L.C."/>
            <person name="Jubin C."/>
            <person name="Canestro C."/>
            <person name="Bouquet J.M."/>
            <person name="Danks G."/>
            <person name="Poulain J."/>
            <person name="Campsteijn C."/>
            <person name="Adamski M."/>
            <person name="Cross I."/>
            <person name="Yadetie F."/>
            <person name="Muffato M."/>
            <person name="Louis A."/>
            <person name="Butcher S."/>
            <person name="Tsagkogeorga G."/>
            <person name="Konrad A."/>
            <person name="Singh S."/>
            <person name="Jensen M.F."/>
            <person name="Cong E.H."/>
            <person name="Eikeseth-Otteraa H."/>
            <person name="Noel B."/>
            <person name="Anthouard V."/>
            <person name="Porcel B.M."/>
            <person name="Kachouri-Lafond R."/>
            <person name="Nishino A."/>
            <person name="Ugolini M."/>
            <person name="Chourrout P."/>
            <person name="Nishida H."/>
            <person name="Aasland R."/>
            <person name="Huzurbazar S."/>
            <person name="Westhof E."/>
            <person name="Delsuc F."/>
            <person name="Lehrach H."/>
            <person name="Reinhardt R."/>
            <person name="Weissenbach J."/>
            <person name="Roy S.W."/>
            <person name="Artiguenave F."/>
            <person name="Postlethwait J.H."/>
            <person name="Manak J.R."/>
            <person name="Thompson E.M."/>
            <person name="Jaillon O."/>
            <person name="Du Pasquier L."/>
            <person name="Boudinot P."/>
            <person name="Liberles D.A."/>
            <person name="Volff J.N."/>
            <person name="Philippe H."/>
            <person name="Lenhard B."/>
            <person name="Roest Crollius H."/>
            <person name="Wincker P."/>
            <person name="Chourrout D."/>
        </authorList>
    </citation>
    <scope>NUCLEOTIDE SEQUENCE [LARGE SCALE GENOMIC DNA]</scope>
</reference>
<keyword evidence="3" id="KW-1185">Reference proteome</keyword>
<feature type="compositionally biased region" description="Low complexity" evidence="1">
    <location>
        <begin position="24"/>
        <end position="38"/>
    </location>
</feature>
<gene>
    <name evidence="2" type="ORF">GSOID_T00004834001</name>
</gene>
<dbReference type="Proteomes" id="UP000001307">
    <property type="component" value="Unassembled WGS sequence"/>
</dbReference>
<evidence type="ECO:0000313" key="2">
    <source>
        <dbReference type="EMBL" id="CBY13516.1"/>
    </source>
</evidence>
<dbReference type="InParanoid" id="E4XUW9"/>
<evidence type="ECO:0000256" key="1">
    <source>
        <dbReference type="SAM" id="MobiDB-lite"/>
    </source>
</evidence>
<protein>
    <submittedName>
        <fullName evidence="2">Uncharacterized protein</fullName>
    </submittedName>
</protein>
<evidence type="ECO:0000313" key="3">
    <source>
        <dbReference type="Proteomes" id="UP000001307"/>
    </source>
</evidence>
<sequence>TPTPAAVDYNWENQRQAPQQTPFSQPQLMPSPMPSNSYGGYGGPPAGGIPPAMGRQSRASPGPGMGNRAAPVIPPRPSGGAPPPVPNRPSQARTYQY</sequence>